<evidence type="ECO:0000256" key="6">
    <source>
        <dbReference type="ARBA" id="ARBA00022989"/>
    </source>
</evidence>
<protein>
    <recommendedName>
        <fullName evidence="9">Sec-independent protein translocase protein TatA</fullName>
    </recommendedName>
</protein>
<comment type="function">
    <text evidence="9">Part of the twin-arginine translocation (Tat) system that transports large folded proteins containing a characteristic twin-arginine motif in their signal peptide across membranes. TatA could form the protein-conducting channel of the Tat system.</text>
</comment>
<dbReference type="NCBIfam" id="NF011430">
    <property type="entry name" value="PRK14861.1"/>
    <property type="match status" value="1"/>
</dbReference>
<accession>A0A6P1P087</accession>
<feature type="transmembrane region" description="Helical" evidence="9">
    <location>
        <begin position="6"/>
        <end position="29"/>
    </location>
</feature>
<comment type="similarity">
    <text evidence="9">Belongs to the TatA/E family.</text>
</comment>
<feature type="compositionally biased region" description="Low complexity" evidence="10">
    <location>
        <begin position="64"/>
        <end position="99"/>
    </location>
</feature>
<keyword evidence="6 9" id="KW-1133">Transmembrane helix</keyword>
<feature type="compositionally biased region" description="Basic and acidic residues" evidence="10">
    <location>
        <begin position="45"/>
        <end position="61"/>
    </location>
</feature>
<organism evidence="11 12">
    <name type="scientific">Nibribacter ruber</name>
    <dbReference type="NCBI Taxonomy" id="2698458"/>
    <lineage>
        <taxon>Bacteria</taxon>
        <taxon>Pseudomonadati</taxon>
        <taxon>Bacteroidota</taxon>
        <taxon>Cytophagia</taxon>
        <taxon>Cytophagales</taxon>
        <taxon>Hymenobacteraceae</taxon>
        <taxon>Nibribacter</taxon>
    </lineage>
</organism>
<evidence type="ECO:0000313" key="12">
    <source>
        <dbReference type="Proteomes" id="UP000464214"/>
    </source>
</evidence>
<dbReference type="NCBIfam" id="TIGR01411">
    <property type="entry name" value="tatAE"/>
    <property type="match status" value="1"/>
</dbReference>
<comment type="subunit">
    <text evidence="9">Forms a complex with TatC.</text>
</comment>
<evidence type="ECO:0000256" key="7">
    <source>
        <dbReference type="ARBA" id="ARBA00023010"/>
    </source>
</evidence>
<dbReference type="RefSeq" id="WP_160691332.1">
    <property type="nucleotide sequence ID" value="NZ_CP047897.1"/>
</dbReference>
<evidence type="ECO:0000256" key="9">
    <source>
        <dbReference type="HAMAP-Rule" id="MF_00236"/>
    </source>
</evidence>
<evidence type="ECO:0000256" key="5">
    <source>
        <dbReference type="ARBA" id="ARBA00022927"/>
    </source>
</evidence>
<dbReference type="EMBL" id="CP047897">
    <property type="protein sequence ID" value="QHL87691.1"/>
    <property type="molecule type" value="Genomic_DNA"/>
</dbReference>
<sequence length="126" mass="13593">MMLSNVLAFIGNLGTGEMILIVLVILLLFGAKRIPDLARGLGKGIREFKDATNEIKSDIEKSANNNDRYNNNQGHNNQGGYNNGPYNPNPNAGYNQQPGMNNPAPGAYNNDPAVNPNPNNTTNPNV</sequence>
<name>A0A6P1P087_9BACT</name>
<reference evidence="11 12" key="1">
    <citation type="submission" date="2020-01" db="EMBL/GenBank/DDBJ databases">
        <authorList>
            <person name="Kim M."/>
        </authorList>
    </citation>
    <scope>NUCLEOTIDE SEQUENCE [LARGE SCALE GENOMIC DNA]</scope>
    <source>
        <strain evidence="11 12">BT10</strain>
    </source>
</reference>
<dbReference type="HAMAP" id="MF_00236">
    <property type="entry name" value="TatA_E"/>
    <property type="match status" value="1"/>
</dbReference>
<dbReference type="InterPro" id="IPR003369">
    <property type="entry name" value="TatA/B/E"/>
</dbReference>
<feature type="region of interest" description="Disordered" evidence="10">
    <location>
        <begin position="45"/>
        <end position="126"/>
    </location>
</feature>
<evidence type="ECO:0000256" key="8">
    <source>
        <dbReference type="ARBA" id="ARBA00023136"/>
    </source>
</evidence>
<keyword evidence="5 9" id="KW-0653">Protein transport</keyword>
<dbReference type="InterPro" id="IPR006312">
    <property type="entry name" value="TatA/E"/>
</dbReference>
<keyword evidence="8 9" id="KW-0472">Membrane</keyword>
<dbReference type="GO" id="GO:0008320">
    <property type="term" value="F:protein transmembrane transporter activity"/>
    <property type="evidence" value="ECO:0007669"/>
    <property type="project" value="UniProtKB-UniRule"/>
</dbReference>
<evidence type="ECO:0000256" key="10">
    <source>
        <dbReference type="SAM" id="MobiDB-lite"/>
    </source>
</evidence>
<gene>
    <name evidence="9 11" type="primary">tatA</name>
    <name evidence="11" type="ORF">GU926_09665</name>
</gene>
<proteinExistence type="inferred from homology"/>
<keyword evidence="3 9" id="KW-1003">Cell membrane</keyword>
<dbReference type="PANTHER" id="PTHR42982:SF1">
    <property type="entry name" value="SEC-INDEPENDENT PROTEIN TRANSLOCASE PROTEIN TATA"/>
    <property type="match status" value="1"/>
</dbReference>
<dbReference type="KEGG" id="nib:GU926_09665"/>
<dbReference type="Proteomes" id="UP000464214">
    <property type="component" value="Chromosome"/>
</dbReference>
<keyword evidence="7 9" id="KW-0811">Translocation</keyword>
<dbReference type="GO" id="GO:0043953">
    <property type="term" value="P:protein transport by the Tat complex"/>
    <property type="evidence" value="ECO:0007669"/>
    <property type="project" value="UniProtKB-UniRule"/>
</dbReference>
<evidence type="ECO:0000256" key="1">
    <source>
        <dbReference type="ARBA" id="ARBA00004162"/>
    </source>
</evidence>
<evidence type="ECO:0000313" key="11">
    <source>
        <dbReference type="EMBL" id="QHL87691.1"/>
    </source>
</evidence>
<comment type="subcellular location">
    <subcellularLocation>
        <location evidence="1 9">Cell membrane</location>
        <topology evidence="1 9">Single-pass membrane protein</topology>
    </subcellularLocation>
</comment>
<evidence type="ECO:0000256" key="2">
    <source>
        <dbReference type="ARBA" id="ARBA00022448"/>
    </source>
</evidence>
<dbReference type="AlphaFoldDB" id="A0A6P1P087"/>
<keyword evidence="2 9" id="KW-0813">Transport</keyword>
<evidence type="ECO:0000256" key="3">
    <source>
        <dbReference type="ARBA" id="ARBA00022475"/>
    </source>
</evidence>
<dbReference type="Gene3D" id="1.20.5.3310">
    <property type="match status" value="1"/>
</dbReference>
<feature type="compositionally biased region" description="Low complexity" evidence="10">
    <location>
        <begin position="109"/>
        <end position="126"/>
    </location>
</feature>
<keyword evidence="4 9" id="KW-0812">Transmembrane</keyword>
<evidence type="ECO:0000256" key="4">
    <source>
        <dbReference type="ARBA" id="ARBA00022692"/>
    </source>
</evidence>
<keyword evidence="12" id="KW-1185">Reference proteome</keyword>
<dbReference type="Pfam" id="PF02416">
    <property type="entry name" value="TatA_B_E"/>
    <property type="match status" value="1"/>
</dbReference>
<dbReference type="GO" id="GO:0033281">
    <property type="term" value="C:TAT protein transport complex"/>
    <property type="evidence" value="ECO:0007669"/>
    <property type="project" value="UniProtKB-UniRule"/>
</dbReference>
<dbReference type="PANTHER" id="PTHR42982">
    <property type="entry name" value="SEC-INDEPENDENT PROTEIN TRANSLOCASE PROTEIN TATA"/>
    <property type="match status" value="1"/>
</dbReference>